<feature type="compositionally biased region" description="Polar residues" evidence="1">
    <location>
        <begin position="325"/>
        <end position="348"/>
    </location>
</feature>
<reference evidence="3" key="2">
    <citation type="submission" date="2025-08" db="UniProtKB">
        <authorList>
            <consortium name="RefSeq"/>
        </authorList>
    </citation>
    <scope>IDENTIFICATION</scope>
    <source>
        <tissue evidence="3">Tongue muscle</tissue>
    </source>
</reference>
<dbReference type="KEGG" id="ovr:110140433"/>
<dbReference type="Pfam" id="PF11035">
    <property type="entry name" value="SNAPC2"/>
    <property type="match status" value="2"/>
</dbReference>
<evidence type="ECO:0000313" key="2">
    <source>
        <dbReference type="Proteomes" id="UP001652640"/>
    </source>
</evidence>
<dbReference type="GO" id="GO:0016251">
    <property type="term" value="F:RNA polymerase II general transcription initiation factor activity"/>
    <property type="evidence" value="ECO:0007669"/>
    <property type="project" value="InterPro"/>
</dbReference>
<dbReference type="GO" id="GO:0009301">
    <property type="term" value="P:snRNA transcription"/>
    <property type="evidence" value="ECO:0007669"/>
    <property type="project" value="InterPro"/>
</dbReference>
<evidence type="ECO:0000313" key="3">
    <source>
        <dbReference type="RefSeq" id="XP_020754504.2"/>
    </source>
</evidence>
<dbReference type="AlphaFoldDB" id="A0A6J0XYU2"/>
<dbReference type="RefSeq" id="XP_020754504.2">
    <property type="nucleotide sequence ID" value="XM_020898845.2"/>
</dbReference>
<feature type="region of interest" description="Disordered" evidence="1">
    <location>
        <begin position="310"/>
        <end position="348"/>
    </location>
</feature>
<dbReference type="OrthoDB" id="5990578at2759"/>
<dbReference type="PANTHER" id="PTHR15132:SF1">
    <property type="entry name" value="SNRNA-ACTIVATING PROTEIN COMPLEX SUBUNIT 2"/>
    <property type="match status" value="1"/>
</dbReference>
<dbReference type="FunCoup" id="A0A6J0XYU2">
    <property type="interactions" value="1086"/>
</dbReference>
<dbReference type="GO" id="GO:0016604">
    <property type="term" value="C:nuclear body"/>
    <property type="evidence" value="ECO:0007669"/>
    <property type="project" value="TreeGrafter"/>
</dbReference>
<gene>
    <name evidence="3" type="primary">SNAPC2</name>
</gene>
<keyword evidence="2" id="KW-1185">Reference proteome</keyword>
<proteinExistence type="predicted"/>
<sequence>MKPPQRRRAIPRRYLVEVTGPAAWRASEKRQLLRLLQARQGQPELDAAELARELPGRSKTESGCRSQRDWTGMWLKWESGNESQGNRAEWKKRIEDFLRQLKGRVARKAIQRIHPGGPKGPRRWETQTPAPIEVWMDLAEKITGPLEEALTVAFSQVLGIAATEPINLLHSVPSKPTQASGKLLPLSTPGGQQDLGPEASSPAPKASGGHEVPGSTPKTQGPVPEASSESLTGQSAEGDFFVDFEKIYTYLSSISRGGQVPELSAAESAVVLDLLMALPEELSRLPCATLVEHMSGMYRHLMAPQRDFASGSLASRTGDSGAGSSGQEETGQATPQAPENAGSSQPITSWQAAGVCPLNPFLVPLELLGQVAR</sequence>
<dbReference type="PANTHER" id="PTHR15132">
    <property type="entry name" value="SNRNA-ACTIVATING PROTEIN COMPLEX SUBUNIT 2"/>
    <property type="match status" value="1"/>
</dbReference>
<organism evidence="2 3">
    <name type="scientific">Odocoileus virginianus</name>
    <name type="common">White-tailed deer</name>
    <dbReference type="NCBI Taxonomy" id="9874"/>
    <lineage>
        <taxon>Eukaryota</taxon>
        <taxon>Metazoa</taxon>
        <taxon>Chordata</taxon>
        <taxon>Craniata</taxon>
        <taxon>Vertebrata</taxon>
        <taxon>Euteleostomi</taxon>
        <taxon>Mammalia</taxon>
        <taxon>Eutheria</taxon>
        <taxon>Laurasiatheria</taxon>
        <taxon>Artiodactyla</taxon>
        <taxon>Ruminantia</taxon>
        <taxon>Pecora</taxon>
        <taxon>Cervidae</taxon>
        <taxon>Odocoileinae</taxon>
        <taxon>Odocoileus</taxon>
    </lineage>
</organism>
<protein>
    <submittedName>
        <fullName evidence="3">snRNA-activating protein complex subunit 2 isoform X1</fullName>
    </submittedName>
</protein>
<evidence type="ECO:0000256" key="1">
    <source>
        <dbReference type="SAM" id="MobiDB-lite"/>
    </source>
</evidence>
<dbReference type="InterPro" id="IPR021281">
    <property type="entry name" value="SNAPC2"/>
</dbReference>
<feature type="region of interest" description="Disordered" evidence="1">
    <location>
        <begin position="172"/>
        <end position="234"/>
    </location>
</feature>
<dbReference type="Proteomes" id="UP001652640">
    <property type="component" value="Chromosome 3"/>
</dbReference>
<name>A0A6J0XYU2_ODOVR</name>
<dbReference type="InParanoid" id="A0A6J0XYU2"/>
<reference evidence="2" key="1">
    <citation type="journal article" date="2022" name="J. Hered.">
        <title>A De Novo Chromosome-Level Genome Assembly of the White-Tailed Deer, Odocoileus Virginianus.</title>
        <authorList>
            <person name="London E.W."/>
            <person name="Roca A.L."/>
            <person name="Novakofski J.E."/>
            <person name="Mateus-Pinilla N.E."/>
        </authorList>
    </citation>
    <scope>NUCLEOTIDE SEQUENCE [LARGE SCALE GENOMIC DNA]</scope>
</reference>
<accession>A0A6J0XYU2</accession>
<dbReference type="GeneID" id="110140433"/>